<evidence type="ECO:0000313" key="6">
    <source>
        <dbReference type="Proteomes" id="UP000317332"/>
    </source>
</evidence>
<name>A0A506PGA5_9FLAO</name>
<dbReference type="CDD" id="cd01309">
    <property type="entry name" value="Met_dep_hydrolase_C"/>
    <property type="match status" value="1"/>
</dbReference>
<dbReference type="EMBL" id="VHIQ01000005">
    <property type="protein sequence ID" value="TPV32883.1"/>
    <property type="molecule type" value="Genomic_DNA"/>
</dbReference>
<feature type="chain" id="PRO_5021459745" evidence="3">
    <location>
        <begin position="20"/>
        <end position="993"/>
    </location>
</feature>
<dbReference type="Pfam" id="PF01979">
    <property type="entry name" value="Amidohydro_1"/>
    <property type="match status" value="1"/>
</dbReference>
<dbReference type="InterPro" id="IPR032466">
    <property type="entry name" value="Metal_Hydrolase"/>
</dbReference>
<dbReference type="PANTHER" id="PTHR11113:SF14">
    <property type="entry name" value="N-ACETYLGLUCOSAMINE-6-PHOSPHATE DEACETYLASE"/>
    <property type="match status" value="1"/>
</dbReference>
<evidence type="ECO:0000259" key="4">
    <source>
        <dbReference type="Pfam" id="PF01979"/>
    </source>
</evidence>
<dbReference type="RefSeq" id="WP_140990630.1">
    <property type="nucleotide sequence ID" value="NZ_VHIQ01000005.1"/>
</dbReference>
<reference evidence="5 6" key="1">
    <citation type="submission" date="2019-06" db="EMBL/GenBank/DDBJ databases">
        <title>Flavobacteriaceae Paucihalobacterium erythroidium CWB-1, complete genome.</title>
        <authorList>
            <person name="Wu S."/>
        </authorList>
    </citation>
    <scope>NUCLEOTIDE SEQUENCE [LARGE SCALE GENOMIC DNA]</scope>
    <source>
        <strain evidence="5 6">CWB-1</strain>
    </source>
</reference>
<dbReference type="GO" id="GO:0006046">
    <property type="term" value="P:N-acetylglucosamine catabolic process"/>
    <property type="evidence" value="ECO:0007669"/>
    <property type="project" value="TreeGrafter"/>
</dbReference>
<evidence type="ECO:0000313" key="5">
    <source>
        <dbReference type="EMBL" id="TPV32883.1"/>
    </source>
</evidence>
<dbReference type="InterPro" id="IPR006680">
    <property type="entry name" value="Amidohydro-rel"/>
</dbReference>
<comment type="caution">
    <text evidence="5">The sequence shown here is derived from an EMBL/GenBank/DDBJ whole genome shotgun (WGS) entry which is preliminary data.</text>
</comment>
<feature type="signal peptide" evidence="3">
    <location>
        <begin position="1"/>
        <end position="19"/>
    </location>
</feature>
<dbReference type="Proteomes" id="UP000317332">
    <property type="component" value="Unassembled WGS sequence"/>
</dbReference>
<dbReference type="AlphaFoldDB" id="A0A506PGA5"/>
<evidence type="ECO:0000256" key="2">
    <source>
        <dbReference type="ARBA" id="ARBA00022801"/>
    </source>
</evidence>
<dbReference type="Gene3D" id="3.20.20.140">
    <property type="entry name" value="Metal-dependent hydrolases"/>
    <property type="match status" value="2"/>
</dbReference>
<evidence type="ECO:0000256" key="1">
    <source>
        <dbReference type="ARBA" id="ARBA00010716"/>
    </source>
</evidence>
<keyword evidence="2 5" id="KW-0378">Hydrolase</keyword>
<dbReference type="Gene3D" id="2.30.40.10">
    <property type="entry name" value="Urease, subunit C, domain 1"/>
    <property type="match status" value="1"/>
</dbReference>
<keyword evidence="6" id="KW-1185">Reference proteome</keyword>
<feature type="domain" description="Amidohydrolase-related" evidence="4">
    <location>
        <begin position="841"/>
        <end position="926"/>
    </location>
</feature>
<sequence length="993" mass="110972">MTRLTFSLLLFLWQISLFSQEYFPKNDGVSNNNSNYTAFTNATVYVNATQKIDNATLLIQNGKVLQVGTSVKLPENTKIINLEGKYIYPSFIDAYSDFGIEKPKRSAGFGRSPQYDPSRTGYYWNDHIMPEVNAADHFKFDDKKAKELVEAGFAAVGTHHHDGIARGTGMVVALNQNGNNGERILQEKATQHFSFSRSVVKNQSYPSSTMGTLALLRQMYHDADWYAKGNAKNKDLSLEALNKNKSLPAIFESKDKLNNLRADKVGDLFNIQYIIVGSGYEYENIKDVKATNATFIIPLNFPDAYDVSNPYQAEYVSLQDMRHWNQAPGNPKVLAENNVPFAFTTHDLKSAKEIISRIQKAISYGLDETTALKALTTVPASILNNNQIGNLNNGSFANFTITSGPIFDKGTTFYENWIQGEKHVINDLNQKDIRGDYNLNVAGKNYTMKLGGEISKPSIEITVDTIKYKSTIAYKDNWVEIGMTKDDELYRMTSIVSNTSDNLSGRLILPNGLASAFTATKTQAFESKKKDKKEESTPETVSVTYPNMAFGNNSLPKSQDMLFKNATVWTSEANGNLENTDVLVKNGKISKIGKNLSAGNAQVIDATGKHLTAGIIDEHSHLALSSVNEGGHNSSAEVKMEDVVDPDDIGVYRALAGGVTSAQLLHGSANPIGGRSAIVKFKWGENANNMIYSNSPKFIKFALGENVKQSNWGNTETARFPQTRMGVEQVYMDYFQQAKEYEAQKKSGKSFRYDEEMETLLEILNGERFISCHSYVQSEINMLMKVAESFNFKVNTFTHILEGYKVADIMKKHGVIGASTFSDWWAYKYEVNDAIPYNAAIMQNVGLNVAINSDDGEMIRRLNQEAAKTVKYGGVSEEEAWKMVTINPAKMLHIDNRTGSIKEGKDADLVLWNDHPLSLYAKPEKTIIDGAVYFDLEEDMKKRQAINEERNKLMKMMMDAKNGGGKTQTPTKRAERDFHCDTDHLFEGFQDHD</sequence>
<dbReference type="SUPFAM" id="SSF51338">
    <property type="entry name" value="Composite domain of metallo-dependent hydrolases"/>
    <property type="match status" value="2"/>
</dbReference>
<gene>
    <name evidence="5" type="ORF">FJ651_11295</name>
</gene>
<organism evidence="5 6">
    <name type="scientific">Paucihalobacter ruber</name>
    <dbReference type="NCBI Taxonomy" id="2567861"/>
    <lineage>
        <taxon>Bacteria</taxon>
        <taxon>Pseudomonadati</taxon>
        <taxon>Bacteroidota</taxon>
        <taxon>Flavobacteriia</taxon>
        <taxon>Flavobacteriales</taxon>
        <taxon>Flavobacteriaceae</taxon>
        <taxon>Paucihalobacter</taxon>
    </lineage>
</organism>
<keyword evidence="3" id="KW-0732">Signal</keyword>
<evidence type="ECO:0000256" key="3">
    <source>
        <dbReference type="SAM" id="SignalP"/>
    </source>
</evidence>
<dbReference type="OrthoDB" id="9802793at2"/>
<proteinExistence type="inferred from homology"/>
<comment type="similarity">
    <text evidence="1">Belongs to the metallo-dependent hydrolases superfamily. NagA family.</text>
</comment>
<dbReference type="SUPFAM" id="SSF51556">
    <property type="entry name" value="Metallo-dependent hydrolases"/>
    <property type="match status" value="1"/>
</dbReference>
<dbReference type="PANTHER" id="PTHR11113">
    <property type="entry name" value="N-ACETYLGLUCOSAMINE-6-PHOSPHATE DEACETYLASE"/>
    <property type="match status" value="1"/>
</dbReference>
<dbReference type="GO" id="GO:0008448">
    <property type="term" value="F:N-acetylglucosamine-6-phosphate deacetylase activity"/>
    <property type="evidence" value="ECO:0007669"/>
    <property type="project" value="TreeGrafter"/>
</dbReference>
<dbReference type="InterPro" id="IPR011059">
    <property type="entry name" value="Metal-dep_hydrolase_composite"/>
</dbReference>
<protein>
    <submittedName>
        <fullName evidence="5">Amidohydrolase family protein</fullName>
    </submittedName>
</protein>
<accession>A0A506PGA5</accession>